<protein>
    <submittedName>
        <fullName evidence="2">Peptidase M23</fullName>
    </submittedName>
</protein>
<comment type="caution">
    <text evidence="2">The sequence shown here is derived from an EMBL/GenBank/DDBJ whole genome shotgun (WGS) entry which is preliminary data.</text>
</comment>
<dbReference type="Proteomes" id="UP000182486">
    <property type="component" value="Unassembled WGS sequence"/>
</dbReference>
<dbReference type="InterPro" id="IPR050570">
    <property type="entry name" value="Cell_wall_metabolism_enzyme"/>
</dbReference>
<dbReference type="AlphaFoldDB" id="A0A1K0FME6"/>
<gene>
    <name evidence="2" type="ORF">BG844_12705</name>
</gene>
<name>A0A1K0FME6_9ACTN</name>
<dbReference type="PANTHER" id="PTHR21666">
    <property type="entry name" value="PEPTIDASE-RELATED"/>
    <property type="match status" value="1"/>
</dbReference>
<sequence length="378" mass="39971">MTAPRPRRIALLVALVATLALLCCGGSISALLLGGFGSDDDLSLYTSGCGTGGPVDPDSKLPRLPPYGPAHMKNAAIIINVGAKLKMPPRAWVIAVATAMQESGLRNLGHLGKENDHDSLGLFQQRPETGWGTPAQVTDPTYAATKFYEKLKTIDGWETMPLTRAAQRVQISAYPDAYAKHEPVATRIVNLLADGAANAVGNSLSMVCASGADIAASGWTSPFAVKAKDEHRWSVGSGFRTAQRPDHHGVDIIAGLNTPVRSVSSGVVSRVMCDETFSGVKDCDRAGYPGKGGCGWMVEIRHAGNIMTRYCHLVKRPDLKVGQRVAAGQVIAYCGSSGNSSGPHLHFEVHRNNDTSSASAEDPVEFMAQRGAPLTGSQ</sequence>
<dbReference type="GO" id="GO:0004222">
    <property type="term" value="F:metalloendopeptidase activity"/>
    <property type="evidence" value="ECO:0007669"/>
    <property type="project" value="TreeGrafter"/>
</dbReference>
<evidence type="ECO:0000259" key="1">
    <source>
        <dbReference type="Pfam" id="PF01551"/>
    </source>
</evidence>
<feature type="domain" description="M23ase beta-sheet core" evidence="1">
    <location>
        <begin position="247"/>
        <end position="354"/>
    </location>
</feature>
<keyword evidence="3" id="KW-1185">Reference proteome</keyword>
<accession>A0A1K0FME6</accession>
<dbReference type="SUPFAM" id="SSF51261">
    <property type="entry name" value="Duplicated hybrid motif"/>
    <property type="match status" value="1"/>
</dbReference>
<dbReference type="EMBL" id="MEIA01000128">
    <property type="protein sequence ID" value="OJF13896.1"/>
    <property type="molecule type" value="Genomic_DNA"/>
</dbReference>
<dbReference type="InterPro" id="IPR016047">
    <property type="entry name" value="M23ase_b-sheet_dom"/>
</dbReference>
<dbReference type="InterPro" id="IPR011055">
    <property type="entry name" value="Dup_hybrid_motif"/>
</dbReference>
<dbReference type="Pfam" id="PF01551">
    <property type="entry name" value="Peptidase_M23"/>
    <property type="match status" value="1"/>
</dbReference>
<proteinExistence type="predicted"/>
<dbReference type="CDD" id="cd12797">
    <property type="entry name" value="M23_peptidase"/>
    <property type="match status" value="1"/>
</dbReference>
<dbReference type="Gene3D" id="2.70.70.10">
    <property type="entry name" value="Glucose Permease (Domain IIA)"/>
    <property type="match status" value="1"/>
</dbReference>
<dbReference type="PANTHER" id="PTHR21666:SF270">
    <property type="entry name" value="MUREIN HYDROLASE ACTIVATOR ENVC"/>
    <property type="match status" value="1"/>
</dbReference>
<reference evidence="2 3" key="1">
    <citation type="submission" date="2016-09" db="EMBL/GenBank/DDBJ databases">
        <title>Couchioplanes caeruleus draft genome sequence.</title>
        <authorList>
            <person name="Sheehan J."/>
            <person name="Caffrey P."/>
        </authorList>
    </citation>
    <scope>NUCLEOTIDE SEQUENCE [LARGE SCALE GENOMIC DNA]</scope>
    <source>
        <strain evidence="2 3">DSM 43634</strain>
    </source>
</reference>
<evidence type="ECO:0000313" key="2">
    <source>
        <dbReference type="EMBL" id="OJF13896.1"/>
    </source>
</evidence>
<organism evidence="2 3">
    <name type="scientific">Couchioplanes caeruleus subsp. caeruleus</name>
    <dbReference type="NCBI Taxonomy" id="56427"/>
    <lineage>
        <taxon>Bacteria</taxon>
        <taxon>Bacillati</taxon>
        <taxon>Actinomycetota</taxon>
        <taxon>Actinomycetes</taxon>
        <taxon>Micromonosporales</taxon>
        <taxon>Micromonosporaceae</taxon>
        <taxon>Couchioplanes</taxon>
    </lineage>
</organism>
<evidence type="ECO:0000313" key="3">
    <source>
        <dbReference type="Proteomes" id="UP000182486"/>
    </source>
</evidence>
<dbReference type="RefSeq" id="WP_071805433.1">
    <property type="nucleotide sequence ID" value="NZ_MEIA01000128.1"/>
</dbReference>